<organism evidence="1 2">
    <name type="scientific">Natronocella acetinitrilica</name>
    <dbReference type="NCBI Taxonomy" id="414046"/>
    <lineage>
        <taxon>Bacteria</taxon>
        <taxon>Pseudomonadati</taxon>
        <taxon>Pseudomonadota</taxon>
        <taxon>Gammaproteobacteria</taxon>
        <taxon>Chromatiales</taxon>
        <taxon>Ectothiorhodospiraceae</taxon>
        <taxon>Natronocella</taxon>
    </lineage>
</organism>
<name>A0AAE3G6Y3_9GAMM</name>
<dbReference type="AlphaFoldDB" id="A0AAE3G6Y3"/>
<keyword evidence="2" id="KW-1185">Reference proteome</keyword>
<reference evidence="1" key="1">
    <citation type="submission" date="2022-03" db="EMBL/GenBank/DDBJ databases">
        <title>Genomic Encyclopedia of Type Strains, Phase III (KMG-III): the genomes of soil and plant-associated and newly described type strains.</title>
        <authorList>
            <person name="Whitman W."/>
        </authorList>
    </citation>
    <scope>NUCLEOTIDE SEQUENCE</scope>
    <source>
        <strain evidence="1">ANL 6-2</strain>
    </source>
</reference>
<evidence type="ECO:0000313" key="2">
    <source>
        <dbReference type="Proteomes" id="UP001205843"/>
    </source>
</evidence>
<dbReference type="EMBL" id="JALJXV010000012">
    <property type="protein sequence ID" value="MCP1677005.1"/>
    <property type="molecule type" value="Genomic_DNA"/>
</dbReference>
<gene>
    <name evidence="1" type="ORF">J2T57_004179</name>
</gene>
<comment type="caution">
    <text evidence="1">The sequence shown here is derived from an EMBL/GenBank/DDBJ whole genome shotgun (WGS) entry which is preliminary data.</text>
</comment>
<sequence>MANTGIRKASSVLDLPEFNVLLFAFRNRPVITSFPA</sequence>
<dbReference type="Proteomes" id="UP001205843">
    <property type="component" value="Unassembled WGS sequence"/>
</dbReference>
<protein>
    <submittedName>
        <fullName evidence="1">Uncharacterized protein</fullName>
    </submittedName>
</protein>
<evidence type="ECO:0000313" key="1">
    <source>
        <dbReference type="EMBL" id="MCP1677005.1"/>
    </source>
</evidence>
<accession>A0AAE3G6Y3</accession>
<proteinExistence type="predicted"/>